<feature type="domain" description="Aldehyde dehydrogenase" evidence="9">
    <location>
        <begin position="81"/>
        <end position="546"/>
    </location>
</feature>
<dbReference type="Gene3D" id="3.40.605.10">
    <property type="entry name" value="Aldehyde Dehydrogenase, Chain A, domain 1"/>
    <property type="match status" value="1"/>
</dbReference>
<dbReference type="Pfam" id="PF00171">
    <property type="entry name" value="Aldedh"/>
    <property type="match status" value="1"/>
</dbReference>
<dbReference type="InterPro" id="IPR016161">
    <property type="entry name" value="Ald_DH/histidinol_DH"/>
</dbReference>
<comment type="pathway">
    <text evidence="1 7">Amino-acid degradation; L-proline degradation into L-glutamate; L-glutamate from L-proline: step 2/2.</text>
</comment>
<evidence type="ECO:0000256" key="8">
    <source>
        <dbReference type="RuleBase" id="RU366030"/>
    </source>
</evidence>
<dbReference type="CDD" id="cd07123">
    <property type="entry name" value="ALDH_F4-17_P5CDH"/>
    <property type="match status" value="1"/>
</dbReference>
<dbReference type="InterPro" id="IPR016162">
    <property type="entry name" value="Ald_DH_N"/>
</dbReference>
<comment type="caution">
    <text evidence="10">The sequence shown here is derived from an EMBL/GenBank/DDBJ whole genome shotgun (WGS) entry which is preliminary data.</text>
</comment>
<accession>A0AA38IBG3</accession>
<reference evidence="10" key="1">
    <citation type="journal article" date="2023" name="G3 (Bethesda)">
        <title>Whole genome assemblies of Zophobas morio and Tenebrio molitor.</title>
        <authorList>
            <person name="Kaur S."/>
            <person name="Stinson S.A."/>
            <person name="diCenzo G.C."/>
        </authorList>
    </citation>
    <scope>NUCLEOTIDE SEQUENCE</scope>
    <source>
        <strain evidence="10">QUZm001</strain>
    </source>
</reference>
<comment type="catalytic activity">
    <reaction evidence="6 7">
        <text>L-glutamate 5-semialdehyde + NAD(+) + H2O = L-glutamate + NADH + 2 H(+)</text>
        <dbReference type="Rhea" id="RHEA:30235"/>
        <dbReference type="ChEBI" id="CHEBI:15377"/>
        <dbReference type="ChEBI" id="CHEBI:15378"/>
        <dbReference type="ChEBI" id="CHEBI:29985"/>
        <dbReference type="ChEBI" id="CHEBI:57540"/>
        <dbReference type="ChEBI" id="CHEBI:57945"/>
        <dbReference type="ChEBI" id="CHEBI:58066"/>
        <dbReference type="EC" id="1.2.1.88"/>
    </reaction>
</comment>
<evidence type="ECO:0000256" key="7">
    <source>
        <dbReference type="RuleBase" id="RU366016"/>
    </source>
</evidence>
<dbReference type="GO" id="GO:0003842">
    <property type="term" value="F:L-glutamate gamma-semialdehyde dehydrogenase activity"/>
    <property type="evidence" value="ECO:0007669"/>
    <property type="project" value="UniProtKB-UniRule"/>
</dbReference>
<dbReference type="GO" id="GO:0010133">
    <property type="term" value="P:L-proline catabolic process to L-glutamate"/>
    <property type="evidence" value="ECO:0007669"/>
    <property type="project" value="UniProtKB-UniRule"/>
</dbReference>
<dbReference type="AlphaFoldDB" id="A0AA38IBG3"/>
<evidence type="ECO:0000256" key="6">
    <source>
        <dbReference type="ARBA" id="ARBA00048142"/>
    </source>
</evidence>
<keyword evidence="3 7" id="KW-0560">Oxidoreductase</keyword>
<name>A0AA38IBG3_9CUCU</name>
<keyword evidence="11" id="KW-1185">Reference proteome</keyword>
<evidence type="ECO:0000313" key="10">
    <source>
        <dbReference type="EMBL" id="KAJ3652450.1"/>
    </source>
</evidence>
<evidence type="ECO:0000256" key="3">
    <source>
        <dbReference type="ARBA" id="ARBA00023002"/>
    </source>
</evidence>
<dbReference type="InterPro" id="IPR015590">
    <property type="entry name" value="Aldehyde_DH_dom"/>
</dbReference>
<dbReference type="InterPro" id="IPR050485">
    <property type="entry name" value="Proline_metab_enzyme"/>
</dbReference>
<proteinExistence type="inferred from homology"/>
<sequence length="568" mass="63082">MLSACKQTISTSFQRVGVRCLGSIVPEVKISDFGVKNEPVLEYLKGSKERKELEEALKKTSATTEDVPIVIGDKEYKTDDARYQVYPHNHKKKLAKFYYADKKLVNKAIDVAVETQKKWDRTPIPERLKIWEKAASLMANEYRQTLNAATMLGQAKTVIQAEIDSAAELIDFFRLNAYFLKEATKYQPISENPKVTKNSMRYRGIDGFIAAVSPFNFTAIGGNLAYTPALMGNAILWKPSDTALLSNWTIFKICREAGVPPGVVNFVPADGPVFGDTITASKYLAGINFTGSVPTFTRLWTQVGQNINKYINFPRLIGECGGKNYHFVHPSADVTSVVNATIRSAFEFCGQKCSACSRMYVPESLWPKIKEGLLETRSKLKIGEPTDYESFTSAVIDDKAFKRISGYIDHAKSSSNLEIIGGGKYDDSTGYFIEPTIVVTKDPKDKIMTEEIFGPVLSIYVYKDNKLEETVGLVGTSTAFALTGAIFAQDEKWLRYAIEELKMTAGNFYVNDKSTGSVVGQQPFGGARLSGTNDKAGGPHYVLRWGNPQAVKETFVPLTEVSYPYMKQ</sequence>
<dbReference type="PANTHER" id="PTHR42862:SF1">
    <property type="entry name" value="DELTA-1-PYRROLINE-5-CARBOXYLATE DEHYDROGENASE 2, ISOFORM A-RELATED"/>
    <property type="match status" value="1"/>
</dbReference>
<dbReference type="Proteomes" id="UP001168821">
    <property type="component" value="Unassembled WGS sequence"/>
</dbReference>
<dbReference type="FunFam" id="3.40.605.10:FF:000006">
    <property type="entry name" value="1-pyrroline-5-carboxylate dehydrogenase"/>
    <property type="match status" value="1"/>
</dbReference>
<keyword evidence="5 7" id="KW-0642">Proline metabolism</keyword>
<evidence type="ECO:0000259" key="9">
    <source>
        <dbReference type="Pfam" id="PF00171"/>
    </source>
</evidence>
<dbReference type="NCBIfam" id="TIGR01236">
    <property type="entry name" value="D1pyr5carbox1"/>
    <property type="match status" value="1"/>
</dbReference>
<comment type="similarity">
    <text evidence="2 7">Belongs to the aldehyde dehydrogenase family.</text>
</comment>
<dbReference type="Gene3D" id="3.40.309.10">
    <property type="entry name" value="Aldehyde Dehydrogenase, Chain A, domain 2"/>
    <property type="match status" value="1"/>
</dbReference>
<protein>
    <recommendedName>
        <fullName evidence="7 8">Multifunctional fusion protein</fullName>
    </recommendedName>
    <domain>
        <recommendedName>
            <fullName evidence="8">Delta-1-pyrroline-5-carboxylate dehydrogenase</fullName>
            <shortName evidence="8">P5C dehydrogenase</shortName>
        </recommendedName>
        <alternativeName>
            <fullName evidence="7">L-glutamate gamma-semialdehyde dehydrogenase</fullName>
        </alternativeName>
    </domain>
    <domain>
        <recommendedName>
            <fullName evidence="7">L-glutamate gamma-semialdehyde dehydrogenase</fullName>
            <ecNumber evidence="7">1.2.1.88</ecNumber>
        </recommendedName>
    </domain>
</protein>
<gene>
    <name evidence="10" type="ORF">Zmor_018412</name>
</gene>
<dbReference type="InterPro" id="IPR016163">
    <property type="entry name" value="Ald_DH_C"/>
</dbReference>
<evidence type="ECO:0000256" key="1">
    <source>
        <dbReference type="ARBA" id="ARBA00004786"/>
    </source>
</evidence>
<dbReference type="PROSITE" id="PS00070">
    <property type="entry name" value="ALDEHYDE_DEHYDR_CYS"/>
    <property type="match status" value="1"/>
</dbReference>
<dbReference type="InterPro" id="IPR016160">
    <property type="entry name" value="Ald_DH_CS_CYS"/>
</dbReference>
<dbReference type="FunFam" id="3.40.309.10:FF:000005">
    <property type="entry name" value="1-pyrroline-5-carboxylate dehydrogenase 1"/>
    <property type="match status" value="1"/>
</dbReference>
<organism evidence="10 11">
    <name type="scientific">Zophobas morio</name>
    <dbReference type="NCBI Taxonomy" id="2755281"/>
    <lineage>
        <taxon>Eukaryota</taxon>
        <taxon>Metazoa</taxon>
        <taxon>Ecdysozoa</taxon>
        <taxon>Arthropoda</taxon>
        <taxon>Hexapoda</taxon>
        <taxon>Insecta</taxon>
        <taxon>Pterygota</taxon>
        <taxon>Neoptera</taxon>
        <taxon>Endopterygota</taxon>
        <taxon>Coleoptera</taxon>
        <taxon>Polyphaga</taxon>
        <taxon>Cucujiformia</taxon>
        <taxon>Tenebrionidae</taxon>
        <taxon>Zophobas</taxon>
    </lineage>
</organism>
<dbReference type="EC" id="1.2.1.88" evidence="7"/>
<dbReference type="SUPFAM" id="SSF53720">
    <property type="entry name" value="ALDH-like"/>
    <property type="match status" value="1"/>
</dbReference>
<dbReference type="PANTHER" id="PTHR42862">
    <property type="entry name" value="DELTA-1-PYRROLINE-5-CARBOXYLATE DEHYDROGENASE 1, ISOFORM A-RELATED"/>
    <property type="match status" value="1"/>
</dbReference>
<keyword evidence="4 7" id="KW-0520">NAD</keyword>
<dbReference type="EMBL" id="JALNTZ010000005">
    <property type="protein sequence ID" value="KAJ3652450.1"/>
    <property type="molecule type" value="Genomic_DNA"/>
</dbReference>
<dbReference type="GO" id="GO:0005759">
    <property type="term" value="C:mitochondrial matrix"/>
    <property type="evidence" value="ECO:0007669"/>
    <property type="project" value="TreeGrafter"/>
</dbReference>
<dbReference type="InterPro" id="IPR005931">
    <property type="entry name" value="P5CDH/ALDH4A1"/>
</dbReference>
<evidence type="ECO:0000256" key="2">
    <source>
        <dbReference type="ARBA" id="ARBA00009986"/>
    </source>
</evidence>
<evidence type="ECO:0000256" key="4">
    <source>
        <dbReference type="ARBA" id="ARBA00023027"/>
    </source>
</evidence>
<evidence type="ECO:0000256" key="5">
    <source>
        <dbReference type="ARBA" id="ARBA00023062"/>
    </source>
</evidence>
<evidence type="ECO:0000313" key="11">
    <source>
        <dbReference type="Proteomes" id="UP001168821"/>
    </source>
</evidence>